<evidence type="ECO:0000313" key="1">
    <source>
        <dbReference type="EMBL" id="ASV73185.1"/>
    </source>
</evidence>
<accession>A0A286RB51</accession>
<dbReference type="AlphaFoldDB" id="A0A286RB51"/>
<name>A0A286RB51_9BACT</name>
<dbReference type="Proteomes" id="UP000215086">
    <property type="component" value="Chromosome"/>
</dbReference>
<organism evidence="1 2">
    <name type="scientific">Thermogutta terrifontis</name>
    <dbReference type="NCBI Taxonomy" id="1331910"/>
    <lineage>
        <taxon>Bacteria</taxon>
        <taxon>Pseudomonadati</taxon>
        <taxon>Planctomycetota</taxon>
        <taxon>Planctomycetia</taxon>
        <taxon>Pirellulales</taxon>
        <taxon>Thermoguttaceae</taxon>
        <taxon>Thermogutta</taxon>
    </lineage>
</organism>
<protein>
    <submittedName>
        <fullName evidence="1">Uncharacterized protein</fullName>
    </submittedName>
</protein>
<sequence>MDNCKPGQKSPNDSRKLYTICYLTNRPDRCPAYGFRSTTPVAAIHELPLPTANFN</sequence>
<proteinExistence type="predicted"/>
<dbReference type="KEGG" id="ttf:THTE_0583"/>
<evidence type="ECO:0000313" key="2">
    <source>
        <dbReference type="Proteomes" id="UP000215086"/>
    </source>
</evidence>
<dbReference type="EMBL" id="CP018477">
    <property type="protein sequence ID" value="ASV73185.1"/>
    <property type="molecule type" value="Genomic_DNA"/>
</dbReference>
<keyword evidence="2" id="KW-1185">Reference proteome</keyword>
<reference evidence="1 2" key="1">
    <citation type="journal article" name="Front. Microbiol.">
        <title>Sugar Metabolism of the First Thermophilic Planctomycete Thermogutta terrifontis: Comparative Genomic and Transcriptomic Approaches.</title>
        <authorList>
            <person name="Elcheninov A.G."/>
            <person name="Menzel P."/>
            <person name="Gudbergsdottir S.R."/>
            <person name="Slesarev A.I."/>
            <person name="Kadnikov V.V."/>
            <person name="Krogh A."/>
            <person name="Bonch-Osmolovskaya E.A."/>
            <person name="Peng X."/>
            <person name="Kublanov I.V."/>
        </authorList>
    </citation>
    <scope>NUCLEOTIDE SEQUENCE [LARGE SCALE GENOMIC DNA]</scope>
    <source>
        <strain evidence="1 2">R1</strain>
    </source>
</reference>
<gene>
    <name evidence="1" type="ORF">THTE_0583</name>
</gene>